<name>A0A8A4Z9H8_9MICO</name>
<dbReference type="Gene3D" id="2.30.31.20">
    <property type="entry name" value="Sporulation-specific cell division protein SsgB"/>
    <property type="match status" value="1"/>
</dbReference>
<dbReference type="EMBL" id="CP071868">
    <property type="protein sequence ID" value="QTE28081.1"/>
    <property type="molecule type" value="Genomic_DNA"/>
</dbReference>
<gene>
    <name evidence="7" type="ORF">J4E96_11830</name>
</gene>
<keyword evidence="5" id="KW-0717">Septation</keyword>
<proteinExistence type="inferred from homology"/>
<dbReference type="InterPro" id="IPR038658">
    <property type="entry name" value="SsgB_sf"/>
</dbReference>
<evidence type="ECO:0000256" key="6">
    <source>
        <dbReference type="ARBA" id="ARBA00023306"/>
    </source>
</evidence>
<comment type="similarity">
    <text evidence="2">Belongs to the SsgA family.</text>
</comment>
<sequence length="191" mass="20039">MAAGNMNGSSRSIMAQLACPFPVCGSASRVAVLGQTPRAAQFELSGGPDVMRRGFEVTAVITTMLISESNTNWLYATLRYSSSDPYAVHADFASADGPARTWVFARDLLVQGLEGDEAAPAGRGDVCIWRDQDPEYLLVTLGGVDGHALIATSAGPVDRFVRATRALVLVDSEADCVGAAVDAFLSSLLAP</sequence>
<evidence type="ECO:0000313" key="7">
    <source>
        <dbReference type="EMBL" id="QTE28081.1"/>
    </source>
</evidence>
<keyword evidence="3" id="KW-0132">Cell division</keyword>
<evidence type="ECO:0000256" key="3">
    <source>
        <dbReference type="ARBA" id="ARBA00022618"/>
    </source>
</evidence>
<evidence type="ECO:0000256" key="2">
    <source>
        <dbReference type="ARBA" id="ARBA00009323"/>
    </source>
</evidence>
<dbReference type="GO" id="GO:0030428">
    <property type="term" value="C:cell septum"/>
    <property type="evidence" value="ECO:0007669"/>
    <property type="project" value="UniProtKB-SubCell"/>
</dbReference>
<organism evidence="7 8">
    <name type="scientific">Pengzhenrongella sicca</name>
    <dbReference type="NCBI Taxonomy" id="2819238"/>
    <lineage>
        <taxon>Bacteria</taxon>
        <taxon>Bacillati</taxon>
        <taxon>Actinomycetota</taxon>
        <taxon>Actinomycetes</taxon>
        <taxon>Micrococcales</taxon>
        <taxon>Pengzhenrongella</taxon>
    </lineage>
</organism>
<accession>A0A8A4Z9H8</accession>
<evidence type="ECO:0000256" key="4">
    <source>
        <dbReference type="ARBA" id="ARBA00022969"/>
    </source>
</evidence>
<comment type="subcellular location">
    <subcellularLocation>
        <location evidence="1">Cell septum</location>
    </subcellularLocation>
</comment>
<dbReference type="RefSeq" id="WP_227422310.1">
    <property type="nucleotide sequence ID" value="NZ_CP071868.1"/>
</dbReference>
<keyword evidence="4" id="KW-0749">Sporulation</keyword>
<dbReference type="InterPro" id="IPR006776">
    <property type="entry name" value="SsgB"/>
</dbReference>
<dbReference type="Pfam" id="PF04686">
    <property type="entry name" value="SsgA"/>
    <property type="match status" value="1"/>
</dbReference>
<dbReference type="GO" id="GO:0000917">
    <property type="term" value="P:division septum assembly"/>
    <property type="evidence" value="ECO:0007669"/>
    <property type="project" value="UniProtKB-KW"/>
</dbReference>
<dbReference type="KEGG" id="psic:J4E96_11830"/>
<dbReference type="GO" id="GO:0030435">
    <property type="term" value="P:sporulation resulting in formation of a cellular spore"/>
    <property type="evidence" value="ECO:0007669"/>
    <property type="project" value="UniProtKB-KW"/>
</dbReference>
<protein>
    <submittedName>
        <fullName evidence="7">SsgA family sporulation/cell division regulator</fullName>
    </submittedName>
</protein>
<keyword evidence="6" id="KW-0131">Cell cycle</keyword>
<dbReference type="AlphaFoldDB" id="A0A8A4Z9H8"/>
<reference evidence="7" key="1">
    <citation type="submission" date="2021-03" db="EMBL/GenBank/DDBJ databases">
        <title>Pengzhenrongella sicca gen. nov., sp. nov., a new member of suborder Micrococcineae isolated from High-Arctic tundra soil.</title>
        <authorList>
            <person name="Peng F."/>
        </authorList>
    </citation>
    <scope>NUCLEOTIDE SEQUENCE</scope>
    <source>
        <strain evidence="7">LRZ-2</strain>
    </source>
</reference>
<dbReference type="Proteomes" id="UP000663937">
    <property type="component" value="Chromosome"/>
</dbReference>
<evidence type="ECO:0000313" key="8">
    <source>
        <dbReference type="Proteomes" id="UP000663937"/>
    </source>
</evidence>
<evidence type="ECO:0000256" key="5">
    <source>
        <dbReference type="ARBA" id="ARBA00023210"/>
    </source>
</evidence>
<evidence type="ECO:0000256" key="1">
    <source>
        <dbReference type="ARBA" id="ARBA00004431"/>
    </source>
</evidence>
<keyword evidence="8" id="KW-1185">Reference proteome</keyword>